<organism evidence="8 9">
    <name type="scientific">Archangium gephyra</name>
    <dbReference type="NCBI Taxonomy" id="48"/>
    <lineage>
        <taxon>Bacteria</taxon>
        <taxon>Pseudomonadati</taxon>
        <taxon>Myxococcota</taxon>
        <taxon>Myxococcia</taxon>
        <taxon>Myxococcales</taxon>
        <taxon>Cystobacterineae</taxon>
        <taxon>Archangiaceae</taxon>
        <taxon>Archangium</taxon>
    </lineage>
</organism>
<evidence type="ECO:0000256" key="1">
    <source>
        <dbReference type="ARBA" id="ARBA00022679"/>
    </source>
</evidence>
<evidence type="ECO:0000256" key="2">
    <source>
        <dbReference type="ARBA" id="ARBA00022741"/>
    </source>
</evidence>
<evidence type="ECO:0000256" key="5">
    <source>
        <dbReference type="SAM" id="MobiDB-lite"/>
    </source>
</evidence>
<dbReference type="GO" id="GO:0004713">
    <property type="term" value="F:protein tyrosine kinase activity"/>
    <property type="evidence" value="ECO:0007669"/>
    <property type="project" value="InterPro"/>
</dbReference>
<dbReference type="InterPro" id="IPR020635">
    <property type="entry name" value="Tyr_kinase_cat_dom"/>
</dbReference>
<dbReference type="PANTHER" id="PTHR43289:SF6">
    <property type="entry name" value="SERINE_THREONINE-PROTEIN KINASE NEKL-3"/>
    <property type="match status" value="1"/>
</dbReference>
<dbReference type="EMBL" id="QFQP01000060">
    <property type="protein sequence ID" value="PZR04339.1"/>
    <property type="molecule type" value="Genomic_DNA"/>
</dbReference>
<dbReference type="InterPro" id="IPR011009">
    <property type="entry name" value="Kinase-like_dom_sf"/>
</dbReference>
<dbReference type="PROSITE" id="PS50011">
    <property type="entry name" value="PROTEIN_KINASE_DOM"/>
    <property type="match status" value="1"/>
</dbReference>
<comment type="caution">
    <text evidence="8">The sequence shown here is derived from an EMBL/GenBank/DDBJ whole genome shotgun (WGS) entry which is preliminary data.</text>
</comment>
<feature type="domain" description="Protein kinase" evidence="7">
    <location>
        <begin position="1"/>
        <end position="266"/>
    </location>
</feature>
<evidence type="ECO:0000256" key="6">
    <source>
        <dbReference type="SAM" id="Phobius"/>
    </source>
</evidence>
<keyword evidence="1" id="KW-0808">Transferase</keyword>
<evidence type="ECO:0000256" key="4">
    <source>
        <dbReference type="ARBA" id="ARBA00022840"/>
    </source>
</evidence>
<reference evidence="8 9" key="1">
    <citation type="submission" date="2017-08" db="EMBL/GenBank/DDBJ databases">
        <title>Infants hospitalized years apart are colonized by the same room-sourced microbial strains.</title>
        <authorList>
            <person name="Brooks B."/>
            <person name="Olm M.R."/>
            <person name="Firek B.A."/>
            <person name="Baker R."/>
            <person name="Thomas B.C."/>
            <person name="Morowitz M.J."/>
            <person name="Banfield J.F."/>
        </authorList>
    </citation>
    <scope>NUCLEOTIDE SEQUENCE [LARGE SCALE GENOMIC DNA]</scope>
    <source>
        <strain evidence="8">S2_003_000_R2_14</strain>
    </source>
</reference>
<feature type="transmembrane region" description="Helical" evidence="6">
    <location>
        <begin position="521"/>
        <end position="541"/>
    </location>
</feature>
<dbReference type="PANTHER" id="PTHR43289">
    <property type="entry name" value="MITOGEN-ACTIVATED PROTEIN KINASE KINASE KINASE 20-RELATED"/>
    <property type="match status" value="1"/>
</dbReference>
<keyword evidence="6" id="KW-0812">Transmembrane</keyword>
<keyword evidence="3" id="KW-0418">Kinase</keyword>
<evidence type="ECO:0000313" key="8">
    <source>
        <dbReference type="EMBL" id="PZR04339.1"/>
    </source>
</evidence>
<evidence type="ECO:0000259" key="7">
    <source>
        <dbReference type="PROSITE" id="PS50011"/>
    </source>
</evidence>
<proteinExistence type="predicted"/>
<dbReference type="SMART" id="SM00219">
    <property type="entry name" value="TyrKc"/>
    <property type="match status" value="1"/>
</dbReference>
<name>A0A2W5SMG4_9BACT</name>
<dbReference type="Pfam" id="PF00069">
    <property type="entry name" value="Pkinase"/>
    <property type="match status" value="1"/>
</dbReference>
<keyword evidence="6" id="KW-1133">Transmembrane helix</keyword>
<evidence type="ECO:0000313" key="9">
    <source>
        <dbReference type="Proteomes" id="UP000249061"/>
    </source>
</evidence>
<gene>
    <name evidence="8" type="ORF">DI536_34520</name>
</gene>
<protein>
    <recommendedName>
        <fullName evidence="7">Protein kinase domain-containing protein</fullName>
    </recommendedName>
</protein>
<keyword evidence="4" id="KW-0067">ATP-binding</keyword>
<sequence length="564" mass="61770">MSAIYLAHQTGLAGFKKLVVLKTILPDIGGEEDFVGMFLEEARITAVFNHPNIAQVFELDTDDGQLFMAMEFVQGCTLVEMARACHQAKESIPIGLTLATVRDTALALHYAHNFTDARGRKQIVIHRDVAEKNIMVTYEGVTKLLDFGIAKALGRGGATSVGMVKGTSGYMSPEQIRGEPLDPRSDIFALGVVLHECLTGLRLFHGKTPEEGMMAALREEVQPPSKWNKEVPPELDGVVLRALQRDREKRFSTALEFARALERAALPGTIWHPEQCGELVTRHFADRRIETRRLLESAEFGAENTGEIRVQNVMAQVRASAEPRPSIENARKPSLISAPRPTMPREEEEFTRPGVVPAQYSAPPVPTDNVTSPARPKALRPSTPPVPQPVLKPGYDDEEDDDERSKTIPAAALNDEVKNLRAAYNRKNAATQASPAHQGPEPMREFPRSATGETLSITNKADPRDWDDDDGGKTAIAGPNELPNMMQPKKRPVPQPAPMRTQPDPESFQELEPVAAPRRTGLVVVLLILFALAVGGLLVLLDVIPLPGARRVGVVETASSQRLA</sequence>
<accession>A0A2W5SMG4</accession>
<feature type="region of interest" description="Disordered" evidence="5">
    <location>
        <begin position="320"/>
        <end position="414"/>
    </location>
</feature>
<keyword evidence="6" id="KW-0472">Membrane</keyword>
<dbReference type="SUPFAM" id="SSF56112">
    <property type="entry name" value="Protein kinase-like (PK-like)"/>
    <property type="match status" value="1"/>
</dbReference>
<dbReference type="GO" id="GO:0005524">
    <property type="term" value="F:ATP binding"/>
    <property type="evidence" value="ECO:0007669"/>
    <property type="project" value="UniProtKB-KW"/>
</dbReference>
<dbReference type="GO" id="GO:0004674">
    <property type="term" value="F:protein serine/threonine kinase activity"/>
    <property type="evidence" value="ECO:0007669"/>
    <property type="project" value="TreeGrafter"/>
</dbReference>
<keyword evidence="2" id="KW-0547">Nucleotide-binding</keyword>
<dbReference type="Gene3D" id="3.30.200.20">
    <property type="entry name" value="Phosphorylase Kinase, domain 1"/>
    <property type="match status" value="1"/>
</dbReference>
<evidence type="ECO:0000256" key="3">
    <source>
        <dbReference type="ARBA" id="ARBA00022777"/>
    </source>
</evidence>
<dbReference type="Gene3D" id="1.10.510.10">
    <property type="entry name" value="Transferase(Phosphotransferase) domain 1"/>
    <property type="match status" value="1"/>
</dbReference>
<dbReference type="PROSITE" id="PS00109">
    <property type="entry name" value="PROTEIN_KINASE_TYR"/>
    <property type="match status" value="1"/>
</dbReference>
<dbReference type="CDD" id="cd14014">
    <property type="entry name" value="STKc_PknB_like"/>
    <property type="match status" value="1"/>
</dbReference>
<feature type="region of interest" description="Disordered" evidence="5">
    <location>
        <begin position="428"/>
        <end position="508"/>
    </location>
</feature>
<dbReference type="InterPro" id="IPR008266">
    <property type="entry name" value="Tyr_kinase_AS"/>
</dbReference>
<dbReference type="Proteomes" id="UP000249061">
    <property type="component" value="Unassembled WGS sequence"/>
</dbReference>
<dbReference type="InterPro" id="IPR000719">
    <property type="entry name" value="Prot_kinase_dom"/>
</dbReference>
<dbReference type="AlphaFoldDB" id="A0A2W5SMG4"/>